<dbReference type="InterPro" id="IPR013087">
    <property type="entry name" value="Znf_C2H2_type"/>
</dbReference>
<dbReference type="AlphaFoldDB" id="A0ABD1CXS1"/>
<dbReference type="PROSITE" id="PS00028">
    <property type="entry name" value="ZINC_FINGER_C2H2_1"/>
    <property type="match status" value="2"/>
</dbReference>
<dbReference type="SMART" id="SM00355">
    <property type="entry name" value="ZnF_C2H2"/>
    <property type="match status" value="4"/>
</dbReference>
<dbReference type="PROSITE" id="PS50157">
    <property type="entry name" value="ZINC_FINGER_C2H2_2"/>
    <property type="match status" value="2"/>
</dbReference>
<organism evidence="3 4">
    <name type="scientific">Culex pipiens pipiens</name>
    <name type="common">Northern house mosquito</name>
    <dbReference type="NCBI Taxonomy" id="38569"/>
    <lineage>
        <taxon>Eukaryota</taxon>
        <taxon>Metazoa</taxon>
        <taxon>Ecdysozoa</taxon>
        <taxon>Arthropoda</taxon>
        <taxon>Hexapoda</taxon>
        <taxon>Insecta</taxon>
        <taxon>Pterygota</taxon>
        <taxon>Neoptera</taxon>
        <taxon>Endopterygota</taxon>
        <taxon>Diptera</taxon>
        <taxon>Nematocera</taxon>
        <taxon>Culicoidea</taxon>
        <taxon>Culicidae</taxon>
        <taxon>Culicinae</taxon>
        <taxon>Culicini</taxon>
        <taxon>Culex</taxon>
        <taxon>Culex</taxon>
    </lineage>
</organism>
<evidence type="ECO:0000259" key="2">
    <source>
        <dbReference type="PROSITE" id="PS50157"/>
    </source>
</evidence>
<keyword evidence="1" id="KW-0479">Metal-binding</keyword>
<keyword evidence="1" id="KW-0863">Zinc-finger</keyword>
<dbReference type="Proteomes" id="UP001562425">
    <property type="component" value="Unassembled WGS sequence"/>
</dbReference>
<feature type="domain" description="C2H2-type" evidence="2">
    <location>
        <begin position="4"/>
        <end position="31"/>
    </location>
</feature>
<sequence length="417" mass="47450">MVEFKCPACDLAFGDVEACFRHIRIHPQRTIQCPECRVDFRSLEAFKKHFRQRHLAKSAGPVFKCSVDGCEFFENNINKVYKHASWHVAKGQPVFCPFGCKTSKPLPTSNALRIHQMYFHRNRSAKATSVETECHPEPDQIQQDEPMELDTAGTGEMWIRPVATDLHRVEMVFGGLFLKLLSKNHVPDSAIQEIVVALGEAETAQTELLRSALRQAAITVEMNESSRTNLENLLGTTNVMGRCFGQAGLFRTAHMRKKYFRGNFRFVEPVNIPLQRNDEHNQCNYYYVPILETLKSMLEDEKLFKKQTLGEEASTLEILDFLAHLVNEKLENLIIQKEMGTNISAIKTDVTGPILVCIDMGDDNCMYYVYAEKTRLTEGTPCILGAVENLMTVYYVHNFIHGIKKSGDQSRWKATAC</sequence>
<protein>
    <recommendedName>
        <fullName evidence="2">C2H2-type domain-containing protein</fullName>
    </recommendedName>
</protein>
<keyword evidence="4" id="KW-1185">Reference proteome</keyword>
<evidence type="ECO:0000256" key="1">
    <source>
        <dbReference type="PROSITE-ProRule" id="PRU00042"/>
    </source>
</evidence>
<dbReference type="Gene3D" id="3.30.160.60">
    <property type="entry name" value="Classic Zinc Finger"/>
    <property type="match status" value="1"/>
</dbReference>
<dbReference type="GO" id="GO:0008270">
    <property type="term" value="F:zinc ion binding"/>
    <property type="evidence" value="ECO:0007669"/>
    <property type="project" value="UniProtKB-KW"/>
</dbReference>
<evidence type="ECO:0000313" key="4">
    <source>
        <dbReference type="Proteomes" id="UP001562425"/>
    </source>
</evidence>
<gene>
    <name evidence="3" type="ORF">pipiens_013597</name>
</gene>
<keyword evidence="1" id="KW-0862">Zinc</keyword>
<comment type="caution">
    <text evidence="3">The sequence shown here is derived from an EMBL/GenBank/DDBJ whole genome shotgun (WGS) entry which is preliminary data.</text>
</comment>
<proteinExistence type="predicted"/>
<evidence type="ECO:0000313" key="3">
    <source>
        <dbReference type="EMBL" id="KAL1381250.1"/>
    </source>
</evidence>
<dbReference type="SUPFAM" id="SSF57667">
    <property type="entry name" value="beta-beta-alpha zinc fingers"/>
    <property type="match status" value="1"/>
</dbReference>
<accession>A0ABD1CXS1</accession>
<reference evidence="3 4" key="1">
    <citation type="submission" date="2024-05" db="EMBL/GenBank/DDBJ databases">
        <title>Culex pipiens pipiens assembly and annotation.</title>
        <authorList>
            <person name="Alout H."/>
            <person name="Durand T."/>
        </authorList>
    </citation>
    <scope>NUCLEOTIDE SEQUENCE [LARGE SCALE GENOMIC DNA]</scope>
    <source>
        <strain evidence="3">HA-2024</strain>
        <tissue evidence="3">Whole body</tissue>
    </source>
</reference>
<dbReference type="InterPro" id="IPR036236">
    <property type="entry name" value="Znf_C2H2_sf"/>
</dbReference>
<dbReference type="EMBL" id="JBEHCU010008720">
    <property type="protein sequence ID" value="KAL1381250.1"/>
    <property type="molecule type" value="Genomic_DNA"/>
</dbReference>
<feature type="domain" description="C2H2-type" evidence="2">
    <location>
        <begin position="31"/>
        <end position="59"/>
    </location>
</feature>
<name>A0ABD1CXS1_CULPP</name>